<dbReference type="RefSeq" id="XP_020065333.1">
    <property type="nucleotide sequence ID" value="XM_020206896.1"/>
</dbReference>
<dbReference type="AlphaFoldDB" id="A0A1E4SL22"/>
<sequence>MSGILLDTAVTPSGTSLVSPSYTQLHLVTSSPSSLDVGNEGLLIQSDGASTQVGLFSEASDLHTLTLLSSTVNGRHAAKSQASATSSSPANSIRSTNDASGFSKLTMVVGSVFVCTFLAAL</sequence>
<organism evidence="1 2">
    <name type="scientific">Suhomyces tanzawaensis NRRL Y-17324</name>
    <dbReference type="NCBI Taxonomy" id="984487"/>
    <lineage>
        <taxon>Eukaryota</taxon>
        <taxon>Fungi</taxon>
        <taxon>Dikarya</taxon>
        <taxon>Ascomycota</taxon>
        <taxon>Saccharomycotina</taxon>
        <taxon>Pichiomycetes</taxon>
        <taxon>Debaryomycetaceae</taxon>
        <taxon>Suhomyces</taxon>
    </lineage>
</organism>
<keyword evidence="2" id="KW-1185">Reference proteome</keyword>
<reference evidence="2" key="1">
    <citation type="submission" date="2016-05" db="EMBL/GenBank/DDBJ databases">
        <title>Comparative genomics of biotechnologically important yeasts.</title>
        <authorList>
            <consortium name="DOE Joint Genome Institute"/>
            <person name="Riley R."/>
            <person name="Haridas S."/>
            <person name="Wolfe K.H."/>
            <person name="Lopes M.R."/>
            <person name="Hittinger C.T."/>
            <person name="Goker M."/>
            <person name="Salamov A."/>
            <person name="Wisecaver J."/>
            <person name="Long T.M."/>
            <person name="Aerts A.L."/>
            <person name="Barry K."/>
            <person name="Choi C."/>
            <person name="Clum A."/>
            <person name="Coughlan A.Y."/>
            <person name="Deshpande S."/>
            <person name="Douglass A.P."/>
            <person name="Hanson S.J."/>
            <person name="Klenk H.-P."/>
            <person name="Labutti K."/>
            <person name="Lapidus A."/>
            <person name="Lindquist E."/>
            <person name="Lipzen A."/>
            <person name="Meier-Kolthoff J.P."/>
            <person name="Ohm R.A."/>
            <person name="Otillar R.P."/>
            <person name="Pangilinan J."/>
            <person name="Peng Y."/>
            <person name="Rokas A."/>
            <person name="Rosa C.A."/>
            <person name="Scheuner C."/>
            <person name="Sibirny A.A."/>
            <person name="Slot J.C."/>
            <person name="Stielow J.B."/>
            <person name="Sun H."/>
            <person name="Kurtzman C.P."/>
            <person name="Blackwell M."/>
            <person name="Grigoriev I.V."/>
            <person name="Jeffries T.W."/>
        </authorList>
    </citation>
    <scope>NUCLEOTIDE SEQUENCE [LARGE SCALE GENOMIC DNA]</scope>
    <source>
        <strain evidence="2">NRRL Y-17324</strain>
    </source>
</reference>
<protein>
    <submittedName>
        <fullName evidence="1">Uncharacterized protein</fullName>
    </submittedName>
</protein>
<gene>
    <name evidence="1" type="ORF">CANTADRAFT_229671</name>
</gene>
<accession>A0A1E4SL22</accession>
<name>A0A1E4SL22_9ASCO</name>
<evidence type="ECO:0000313" key="2">
    <source>
        <dbReference type="Proteomes" id="UP000094285"/>
    </source>
</evidence>
<dbReference type="EMBL" id="KV453911">
    <property type="protein sequence ID" value="ODV80211.1"/>
    <property type="molecule type" value="Genomic_DNA"/>
</dbReference>
<dbReference type="GeneID" id="30981033"/>
<dbReference type="Proteomes" id="UP000094285">
    <property type="component" value="Unassembled WGS sequence"/>
</dbReference>
<evidence type="ECO:0000313" key="1">
    <source>
        <dbReference type="EMBL" id="ODV80211.1"/>
    </source>
</evidence>
<proteinExistence type="predicted"/>